<dbReference type="Proteomes" id="UP000002564">
    <property type="component" value="Chromosome"/>
</dbReference>
<dbReference type="KEGG" id="ngk:NGK_2365"/>
<dbReference type="EMBL" id="CP001050">
    <property type="protein sequence ID" value="ACF30967.1"/>
    <property type="molecule type" value="Genomic_DNA"/>
</dbReference>
<accession>B4RPU2</accession>
<evidence type="ECO:0000313" key="2">
    <source>
        <dbReference type="Proteomes" id="UP000002564"/>
    </source>
</evidence>
<organism evidence="1 2">
    <name type="scientific">Neisseria gonorrhoeae (strain NCCP11945)</name>
    <dbReference type="NCBI Taxonomy" id="521006"/>
    <lineage>
        <taxon>Bacteria</taxon>
        <taxon>Pseudomonadati</taxon>
        <taxon>Pseudomonadota</taxon>
        <taxon>Betaproteobacteria</taxon>
        <taxon>Neisseriales</taxon>
        <taxon>Neisseriaceae</taxon>
        <taxon>Neisseria</taxon>
    </lineage>
</organism>
<evidence type="ECO:0000313" key="1">
    <source>
        <dbReference type="EMBL" id="ACF30967.1"/>
    </source>
</evidence>
<reference evidence="1 2" key="1">
    <citation type="journal article" date="2008" name="J. Bacteriol.">
        <title>Complete genome sequence of Neisseria gonorrhoeae NCCP11945.</title>
        <authorList>
            <person name="Chung G.T."/>
            <person name="Yoo J.S."/>
            <person name="Oh H.B."/>
            <person name="Lee Y.S."/>
            <person name="Cha S.H."/>
            <person name="Kim S.J."/>
            <person name="Yoo C.K."/>
        </authorList>
    </citation>
    <scope>NUCLEOTIDE SEQUENCE [LARGE SCALE GENOMIC DNA]</scope>
    <source>
        <strain evidence="1 2">NCCP11945</strain>
    </source>
</reference>
<name>B4RPU2_NEIG2</name>
<dbReference type="HOGENOM" id="CLU_2936810_0_0_4"/>
<sequence>MTFSQEQEAYPWVLNKPDSNNCFLLKWSLIIVRLTVPTSPVINYCKKI</sequence>
<protein>
    <submittedName>
        <fullName evidence="1">Uncharacterized protein</fullName>
    </submittedName>
</protein>
<dbReference type="AlphaFoldDB" id="B4RPU2"/>
<proteinExistence type="predicted"/>
<gene>
    <name evidence="1" type="ordered locus">NGK_2365</name>
</gene>